<dbReference type="AlphaFoldDB" id="A0A269XEA8"/>
<keyword evidence="1" id="KW-0067">ATP-binding</keyword>
<gene>
    <name evidence="1" type="ORF">B8W98_13100</name>
</gene>
<keyword evidence="1" id="KW-0347">Helicase</keyword>
<evidence type="ECO:0000313" key="2">
    <source>
        <dbReference type="Proteomes" id="UP000216802"/>
    </source>
</evidence>
<evidence type="ECO:0000313" key="1">
    <source>
        <dbReference type="EMBL" id="PAK71610.1"/>
    </source>
</evidence>
<keyword evidence="1" id="KW-0547">Nucleotide-binding</keyword>
<proteinExistence type="predicted"/>
<keyword evidence="1" id="KW-0378">Hydrolase</keyword>
<organism evidence="1 2">
    <name type="scientific">Lentilactobacillus parakefiri</name>
    <dbReference type="NCBI Taxonomy" id="152332"/>
    <lineage>
        <taxon>Bacteria</taxon>
        <taxon>Bacillati</taxon>
        <taxon>Bacillota</taxon>
        <taxon>Bacilli</taxon>
        <taxon>Lactobacillales</taxon>
        <taxon>Lactobacillaceae</taxon>
        <taxon>Lentilactobacillus</taxon>
    </lineage>
</organism>
<comment type="caution">
    <text evidence="1">The sequence shown here is derived from an EMBL/GenBank/DDBJ whole genome shotgun (WGS) entry which is preliminary data.</text>
</comment>
<dbReference type="EMBL" id="NCXI01000447">
    <property type="protein sequence ID" value="PAK71610.1"/>
    <property type="molecule type" value="Genomic_DNA"/>
</dbReference>
<feature type="non-terminal residue" evidence="1">
    <location>
        <position position="1"/>
    </location>
</feature>
<name>A0A269XEA8_9LACO</name>
<feature type="non-terminal residue" evidence="1">
    <location>
        <position position="84"/>
    </location>
</feature>
<dbReference type="GO" id="GO:0004386">
    <property type="term" value="F:helicase activity"/>
    <property type="evidence" value="ECO:0007669"/>
    <property type="project" value="UniProtKB-KW"/>
</dbReference>
<protein>
    <submittedName>
        <fullName evidence="1">DNA/RNA helicase</fullName>
    </submittedName>
</protein>
<accession>A0A269XEA8</accession>
<sequence length="84" mass="9730">TIFIDEVDAFPLSMDPQLTIAIQTASKSIYSHIYMTATPPRHLLQQMSSNQVIKLPARFHRHPLPVPQFKYFKLNQSRVQPQLL</sequence>
<reference evidence="1 2" key="1">
    <citation type="submission" date="2017-04" db="EMBL/GenBank/DDBJ databases">
        <title>Kefir bacterial isolates.</title>
        <authorList>
            <person name="Kim Y."/>
            <person name="Blasche S."/>
            <person name="Patil K.R."/>
        </authorList>
    </citation>
    <scope>NUCLEOTIDE SEQUENCE [LARGE SCALE GENOMIC DNA]</scope>
    <source>
        <strain evidence="1 2">OG2</strain>
    </source>
</reference>
<dbReference type="Proteomes" id="UP000216802">
    <property type="component" value="Unassembled WGS sequence"/>
</dbReference>